<reference evidence="4" key="1">
    <citation type="submission" date="2021-01" db="EMBL/GenBank/DDBJ databases">
        <authorList>
            <person name="Corre E."/>
            <person name="Pelletier E."/>
            <person name="Niang G."/>
            <person name="Scheremetjew M."/>
            <person name="Finn R."/>
            <person name="Kale V."/>
            <person name="Holt S."/>
            <person name="Cochrane G."/>
            <person name="Meng A."/>
            <person name="Brown T."/>
            <person name="Cohen L."/>
        </authorList>
    </citation>
    <scope>NUCLEOTIDE SEQUENCE</scope>
    <source>
        <strain evidence="4">NY070348D</strain>
    </source>
</reference>
<dbReference type="Gene3D" id="1.50.40.10">
    <property type="entry name" value="Mitochondrial carrier domain"/>
    <property type="match status" value="1"/>
</dbReference>
<dbReference type="SUPFAM" id="SSF103506">
    <property type="entry name" value="Mitochondrial carrier"/>
    <property type="match status" value="1"/>
</dbReference>
<dbReference type="AlphaFoldDB" id="A0A7S2SD93"/>
<evidence type="ECO:0000313" key="4">
    <source>
        <dbReference type="EMBL" id="CAD9696722.1"/>
    </source>
</evidence>
<sequence>MSVGVSAALQPFEKKLVMDQLLQIPAHKAASETGIKSFVEPLRAINAYQKTHGMRALYKGYVPLAAREFIYIASITVVNPYIVQCCDHLWGSRANTGTANLLPGIVASFSVGFTAGMCSAPFQTVNAMMKDERNATRSLPELLNKDIFSKGLSGSLHRLFYGAGTRSLRTGGAGLLYFTWRRVYHTDQHQQPVT</sequence>
<evidence type="ECO:0000256" key="1">
    <source>
        <dbReference type="ARBA" id="ARBA00004370"/>
    </source>
</evidence>
<evidence type="ECO:0000256" key="3">
    <source>
        <dbReference type="ARBA" id="ARBA00023136"/>
    </source>
</evidence>
<organism evidence="4">
    <name type="scientific">Mucochytrium quahogii</name>
    <dbReference type="NCBI Taxonomy" id="96639"/>
    <lineage>
        <taxon>Eukaryota</taxon>
        <taxon>Sar</taxon>
        <taxon>Stramenopiles</taxon>
        <taxon>Bigyra</taxon>
        <taxon>Labyrinthulomycetes</taxon>
        <taxon>Thraustochytrida</taxon>
        <taxon>Thraustochytriidae</taxon>
        <taxon>Mucochytrium</taxon>
    </lineage>
</organism>
<keyword evidence="3" id="KW-0472">Membrane</keyword>
<dbReference type="GO" id="GO:0016020">
    <property type="term" value="C:membrane"/>
    <property type="evidence" value="ECO:0007669"/>
    <property type="project" value="UniProtKB-SubCell"/>
</dbReference>
<protein>
    <recommendedName>
        <fullName evidence="5">Mitochondrial carrier protein</fullName>
    </recommendedName>
</protein>
<dbReference type="InterPro" id="IPR023395">
    <property type="entry name" value="MCP_dom_sf"/>
</dbReference>
<comment type="subcellular location">
    <subcellularLocation>
        <location evidence="1">Membrane</location>
    </subcellularLocation>
</comment>
<evidence type="ECO:0008006" key="5">
    <source>
        <dbReference type="Google" id="ProtNLM"/>
    </source>
</evidence>
<gene>
    <name evidence="4" type="ORF">QSP1433_LOCUS12951</name>
</gene>
<accession>A0A7S2SD93</accession>
<evidence type="ECO:0000256" key="2">
    <source>
        <dbReference type="ARBA" id="ARBA00022692"/>
    </source>
</evidence>
<proteinExistence type="predicted"/>
<keyword evidence="2" id="KW-0812">Transmembrane</keyword>
<name>A0A7S2SD93_9STRA</name>
<dbReference type="EMBL" id="HBHK01020407">
    <property type="protein sequence ID" value="CAD9696722.1"/>
    <property type="molecule type" value="Transcribed_RNA"/>
</dbReference>